<dbReference type="Gene3D" id="3.30.1330.70">
    <property type="entry name" value="Holliday junction resolvase RusA"/>
    <property type="match status" value="1"/>
</dbReference>
<organism evidence="1 2">
    <name type="scientific">Paenibacillus oryzisoli</name>
    <dbReference type="NCBI Taxonomy" id="1850517"/>
    <lineage>
        <taxon>Bacteria</taxon>
        <taxon>Bacillati</taxon>
        <taxon>Bacillota</taxon>
        <taxon>Bacilli</taxon>
        <taxon>Bacillales</taxon>
        <taxon>Paenibacillaceae</taxon>
        <taxon>Paenibacillus</taxon>
    </lineage>
</organism>
<accession>A0A198AIT8</accession>
<dbReference type="SUPFAM" id="SSF103084">
    <property type="entry name" value="Holliday junction resolvase RusA"/>
    <property type="match status" value="1"/>
</dbReference>
<dbReference type="GO" id="GO:0006310">
    <property type="term" value="P:DNA recombination"/>
    <property type="evidence" value="ECO:0007669"/>
    <property type="project" value="InterPro"/>
</dbReference>
<dbReference type="GO" id="GO:0000287">
    <property type="term" value="F:magnesium ion binding"/>
    <property type="evidence" value="ECO:0007669"/>
    <property type="project" value="InterPro"/>
</dbReference>
<dbReference type="InterPro" id="IPR008822">
    <property type="entry name" value="Endonuclease_RusA-like"/>
</dbReference>
<dbReference type="OrthoDB" id="384924at2"/>
<dbReference type="EMBL" id="LYPB01000049">
    <property type="protein sequence ID" value="OAS21152.1"/>
    <property type="molecule type" value="Genomic_DNA"/>
</dbReference>
<gene>
    <name evidence="1" type="ORF">A8708_30135</name>
</gene>
<dbReference type="STRING" id="1850517.A8708_30135"/>
<dbReference type="GO" id="GO:0006281">
    <property type="term" value="P:DNA repair"/>
    <property type="evidence" value="ECO:0007669"/>
    <property type="project" value="InterPro"/>
</dbReference>
<reference evidence="1 2" key="1">
    <citation type="submission" date="2016-05" db="EMBL/GenBank/DDBJ databases">
        <title>Paenibacillus sp. 1ZS3-15 nov., isolated from the rhizosphere soil.</title>
        <authorList>
            <person name="Zhang X.X."/>
            <person name="Zhang J."/>
        </authorList>
    </citation>
    <scope>NUCLEOTIDE SEQUENCE [LARGE SCALE GENOMIC DNA]</scope>
    <source>
        <strain evidence="1 2">1ZS3-15</strain>
    </source>
</reference>
<evidence type="ECO:0000313" key="2">
    <source>
        <dbReference type="Proteomes" id="UP000078454"/>
    </source>
</evidence>
<protein>
    <submittedName>
        <fullName evidence="1">Crossover junction endodeoxyribonuclease RuvA</fullName>
    </submittedName>
</protein>
<name>A0A198AIT8_9BACL</name>
<comment type="caution">
    <text evidence="1">The sequence shown here is derived from an EMBL/GenBank/DDBJ whole genome shotgun (WGS) entry which is preliminary data.</text>
</comment>
<proteinExistence type="predicted"/>
<dbReference type="RefSeq" id="WP_068662730.1">
    <property type="nucleotide sequence ID" value="NZ_LYPB01000049.1"/>
</dbReference>
<dbReference type="AlphaFoldDB" id="A0A198AIT8"/>
<dbReference type="InterPro" id="IPR036614">
    <property type="entry name" value="RusA-like_sf"/>
</dbReference>
<dbReference type="Proteomes" id="UP000078454">
    <property type="component" value="Unassembled WGS sequence"/>
</dbReference>
<evidence type="ECO:0000313" key="1">
    <source>
        <dbReference type="EMBL" id="OAS21152.1"/>
    </source>
</evidence>
<dbReference type="Pfam" id="PF05866">
    <property type="entry name" value="RusA"/>
    <property type="match status" value="1"/>
</dbReference>
<sequence length="133" mass="15261">MSTEFFMPMKPPTATHQEKQVSCVSGKPVFYEPDDVKAARAKLTAHLGKHVPNRKYTGALRVTVKWLFPIKEGSKHYDGEWKITKPDTHNLNKLPFDIMTDLGFWRDDAIVASEIIEKFWASLPGIYIKIEEL</sequence>
<keyword evidence="2" id="KW-1185">Reference proteome</keyword>